<evidence type="ECO:0000313" key="2">
    <source>
        <dbReference type="EMBL" id="ETO17333.1"/>
    </source>
</evidence>
<accession>X6MTP2</accession>
<proteinExistence type="predicted"/>
<dbReference type="OrthoDB" id="1668162at2759"/>
<dbReference type="InterPro" id="IPR015425">
    <property type="entry name" value="FH2_Formin"/>
</dbReference>
<sequence length="232" mass="26775">LKGVHWSTVEYESEDELPTVWESVHKDVARSICLDKHEIQDLFQFNDPSVPVETLTHKPSVKKETTIQLLDAKRSFNVSVGLSRMNRSDKELFRAIVEMDETALNPESIEKLIPFMPTNQELSLLRNFKGDVSRLNRPEKFFLQFIGLNDVGDRLNLWLFYTSFKDLVSNVSTKIDLVCKTLHRIKNSQSLKNILATILSIGNFINYGTNRGKAFGFKLSSIDVVCIYRYYY</sequence>
<dbReference type="InterPro" id="IPR042201">
    <property type="entry name" value="FH2_Formin_sf"/>
</dbReference>
<dbReference type="PANTHER" id="PTHR45733:SF8">
    <property type="entry name" value="FORMIN-J"/>
    <property type="match status" value="1"/>
</dbReference>
<keyword evidence="3" id="KW-1185">Reference proteome</keyword>
<comment type="caution">
    <text evidence="2">The sequence shown here is derived from an EMBL/GenBank/DDBJ whole genome shotgun (WGS) entry which is preliminary data.</text>
</comment>
<dbReference type="InterPro" id="IPR051144">
    <property type="entry name" value="Formin_homology_domain"/>
</dbReference>
<organism evidence="2 3">
    <name type="scientific">Reticulomyxa filosa</name>
    <dbReference type="NCBI Taxonomy" id="46433"/>
    <lineage>
        <taxon>Eukaryota</taxon>
        <taxon>Sar</taxon>
        <taxon>Rhizaria</taxon>
        <taxon>Retaria</taxon>
        <taxon>Foraminifera</taxon>
        <taxon>Monothalamids</taxon>
        <taxon>Reticulomyxidae</taxon>
        <taxon>Reticulomyxa</taxon>
    </lineage>
</organism>
<dbReference type="EMBL" id="ASPP01016850">
    <property type="protein sequence ID" value="ETO17333.1"/>
    <property type="molecule type" value="Genomic_DNA"/>
</dbReference>
<dbReference type="SUPFAM" id="SSF101447">
    <property type="entry name" value="Formin homology 2 domain (FH2 domain)"/>
    <property type="match status" value="1"/>
</dbReference>
<feature type="domain" description="FH2" evidence="1">
    <location>
        <begin position="1"/>
        <end position="232"/>
    </location>
</feature>
<dbReference type="PROSITE" id="PS51444">
    <property type="entry name" value="FH2"/>
    <property type="match status" value="1"/>
</dbReference>
<dbReference type="Gene3D" id="1.20.58.2220">
    <property type="entry name" value="Formin, FH2 domain"/>
    <property type="match status" value="1"/>
</dbReference>
<dbReference type="Pfam" id="PF02181">
    <property type="entry name" value="FH2"/>
    <property type="match status" value="1"/>
</dbReference>
<evidence type="ECO:0000313" key="3">
    <source>
        <dbReference type="Proteomes" id="UP000023152"/>
    </source>
</evidence>
<dbReference type="AlphaFoldDB" id="X6MTP2"/>
<dbReference type="PANTHER" id="PTHR45733">
    <property type="entry name" value="FORMIN-J"/>
    <property type="match status" value="1"/>
</dbReference>
<dbReference type="Proteomes" id="UP000023152">
    <property type="component" value="Unassembled WGS sequence"/>
</dbReference>
<reference evidence="2 3" key="1">
    <citation type="journal article" date="2013" name="Curr. Biol.">
        <title>The Genome of the Foraminiferan Reticulomyxa filosa.</title>
        <authorList>
            <person name="Glockner G."/>
            <person name="Hulsmann N."/>
            <person name="Schleicher M."/>
            <person name="Noegel A.A."/>
            <person name="Eichinger L."/>
            <person name="Gallinger C."/>
            <person name="Pawlowski J."/>
            <person name="Sierra R."/>
            <person name="Euteneuer U."/>
            <person name="Pillet L."/>
            <person name="Moustafa A."/>
            <person name="Platzer M."/>
            <person name="Groth M."/>
            <person name="Szafranski K."/>
            <person name="Schliwa M."/>
        </authorList>
    </citation>
    <scope>NUCLEOTIDE SEQUENCE [LARGE SCALE GENOMIC DNA]</scope>
</reference>
<protein>
    <submittedName>
        <fullName evidence="2">Diaphanous like protein</fullName>
    </submittedName>
</protein>
<gene>
    <name evidence="2" type="ORF">RFI_19989</name>
</gene>
<feature type="non-terminal residue" evidence="2">
    <location>
        <position position="1"/>
    </location>
</feature>
<evidence type="ECO:0000259" key="1">
    <source>
        <dbReference type="PROSITE" id="PS51444"/>
    </source>
</evidence>
<name>X6MTP2_RETFI</name>
<dbReference type="OMA" id="CHNILEC"/>